<dbReference type="GO" id="GO:0003677">
    <property type="term" value="F:DNA binding"/>
    <property type="evidence" value="ECO:0007669"/>
    <property type="project" value="UniProtKB-KW"/>
</dbReference>
<dbReference type="InterPro" id="IPR006555">
    <property type="entry name" value="ATP-dep_Helicase_C"/>
</dbReference>
<evidence type="ECO:0000256" key="2">
    <source>
        <dbReference type="ARBA" id="ARBA00022723"/>
    </source>
</evidence>
<evidence type="ECO:0000313" key="16">
    <source>
        <dbReference type="EMBL" id="HJC36862.1"/>
    </source>
</evidence>
<keyword evidence="8" id="KW-0408">Iron</keyword>
<evidence type="ECO:0000256" key="9">
    <source>
        <dbReference type="ARBA" id="ARBA00023014"/>
    </source>
</evidence>
<dbReference type="InterPro" id="IPR011604">
    <property type="entry name" value="PDDEXK-like_dom_sf"/>
</dbReference>
<feature type="domain" description="Helicase C-terminal" evidence="15">
    <location>
        <begin position="583"/>
        <end position="767"/>
    </location>
</feature>
<evidence type="ECO:0000256" key="10">
    <source>
        <dbReference type="ARBA" id="ARBA00023125"/>
    </source>
</evidence>
<keyword evidence="11" id="KW-0234">DNA repair</keyword>
<dbReference type="PANTHER" id="PTHR11472:SF34">
    <property type="entry name" value="REGULATOR OF TELOMERE ELONGATION HELICASE 1"/>
    <property type="match status" value="1"/>
</dbReference>
<dbReference type="EMBL" id="DWWM01000044">
    <property type="protein sequence ID" value="HJC36862.1"/>
    <property type="molecule type" value="Genomic_DNA"/>
</dbReference>
<dbReference type="SMART" id="SM00488">
    <property type="entry name" value="DEXDc2"/>
    <property type="match status" value="1"/>
</dbReference>
<reference evidence="16" key="2">
    <citation type="submission" date="2021-04" db="EMBL/GenBank/DDBJ databases">
        <authorList>
            <person name="Gilroy R."/>
        </authorList>
    </citation>
    <scope>NUCLEOTIDE SEQUENCE</scope>
    <source>
        <strain evidence="16">CHK187-11901</strain>
    </source>
</reference>
<dbReference type="AlphaFoldDB" id="A0A9D2NS16"/>
<keyword evidence="9" id="KW-0411">Iron-sulfur</keyword>
<comment type="caution">
    <text evidence="16">The sequence shown here is derived from an EMBL/GenBank/DDBJ whole genome shotgun (WGS) entry which is preliminary data.</text>
</comment>
<dbReference type="InterPro" id="IPR014013">
    <property type="entry name" value="Helic_SF1/SF2_ATP-bd_DinG/Rad3"/>
</dbReference>
<dbReference type="SUPFAM" id="SSF52540">
    <property type="entry name" value="P-loop containing nucleoside triphosphate hydrolases"/>
    <property type="match status" value="2"/>
</dbReference>
<evidence type="ECO:0000256" key="5">
    <source>
        <dbReference type="ARBA" id="ARBA00022801"/>
    </source>
</evidence>
<accession>A0A9D2NS16</accession>
<dbReference type="PROSITE" id="PS51194">
    <property type="entry name" value="HELICASE_CTER"/>
    <property type="match status" value="1"/>
</dbReference>
<proteinExistence type="inferred from homology"/>
<keyword evidence="4" id="KW-0227">DNA damage</keyword>
<protein>
    <submittedName>
        <fullName evidence="16">ATP-dependent DNA helicase</fullName>
    </submittedName>
</protein>
<dbReference type="PANTHER" id="PTHR11472">
    <property type="entry name" value="DNA REPAIR DEAD HELICASE RAD3/XP-D SUBFAMILY MEMBER"/>
    <property type="match status" value="1"/>
</dbReference>
<evidence type="ECO:0000256" key="1">
    <source>
        <dbReference type="ARBA" id="ARBA00022485"/>
    </source>
</evidence>
<keyword evidence="10" id="KW-0238">DNA-binding</keyword>
<organism evidence="16 17">
    <name type="scientific">Candidatus Merdibacter merdavium</name>
    <dbReference type="NCBI Taxonomy" id="2838692"/>
    <lineage>
        <taxon>Bacteria</taxon>
        <taxon>Bacillati</taxon>
        <taxon>Bacillota</taxon>
        <taxon>Erysipelotrichia</taxon>
        <taxon>Erysipelotrichales</taxon>
        <taxon>Erysipelotrichaceae</taxon>
        <taxon>Merdibacter</taxon>
    </lineage>
</organism>
<dbReference type="InterPro" id="IPR001650">
    <property type="entry name" value="Helicase_C-like"/>
</dbReference>
<keyword evidence="6 16" id="KW-0347">Helicase</keyword>
<evidence type="ECO:0000256" key="3">
    <source>
        <dbReference type="ARBA" id="ARBA00022741"/>
    </source>
</evidence>
<dbReference type="InterPro" id="IPR045028">
    <property type="entry name" value="DinG/Rad3-like"/>
</dbReference>
<dbReference type="Proteomes" id="UP000823896">
    <property type="component" value="Unassembled WGS sequence"/>
</dbReference>
<evidence type="ECO:0000256" key="11">
    <source>
        <dbReference type="ARBA" id="ARBA00023204"/>
    </source>
</evidence>
<dbReference type="GO" id="GO:0006281">
    <property type="term" value="P:DNA repair"/>
    <property type="evidence" value="ECO:0007669"/>
    <property type="project" value="UniProtKB-KW"/>
</dbReference>
<evidence type="ECO:0000313" key="17">
    <source>
        <dbReference type="Proteomes" id="UP000823896"/>
    </source>
</evidence>
<dbReference type="GO" id="GO:0016818">
    <property type="term" value="F:hydrolase activity, acting on acid anhydrides, in phosphorus-containing anhydrides"/>
    <property type="evidence" value="ECO:0007669"/>
    <property type="project" value="InterPro"/>
</dbReference>
<sequence>MYTCRISVHELVETSYLQGSLTSQGMSAQRAQLGARIHRMLQSKRGKNYQSEVFFRHESVLDDITIIVEGRADGIEISQDQIIVEEIKSSLLPFEQIDDSVFVHFAQCYVYAHFCLLEHPQRDDITIRLTYVQAESGREKPFTRTLTRSELEAFYAQLLKNYHKWAVLRRDLHINARTSAKALRFPFPHYRDHQREFAAWVYQTITSASSLIVQAPTGIGKTVSTLFPALKALGEGKCEKIFYLCAKNMTSAVARSTMRLFYEQDLSLKTVFLTAKDKICPFAERKCDECPYADNYYGRLRPILYRLLNECQELDGDVFTRYGEENALCPFELSLDAAMYAAVIVCDYNYVFDPAVYLRRFFEEKGSYVFLIDEAHNLVERAREMYSADLWLEELRTMNKLMKSEAEAVHDKLRPLEQYLQRLSERCQGELCARKAPMDDLSLLLNRLIDACDLWLQLHPEAERRDVILEIYFHLVSCRRIFELYDESFITWYENDAKGGFHLRLYCMNPAARIQERLSYGKAVIYFSATLSPSLYHATLLGEQDKARRIALPSVFSEDQYAVIIHGGISTRWQHRDASAFQIVNAIYHSIIPKSGNYIVFFPSYRYMERCAKLFSKHCPDITLHVQSAAMTPQERQAFLSRFETTDQLQVHFCVLGGMFSEGIDFSGERLIGAIIVGVGLPMINPESDFVKEHFDAQGKPGYHFAYTFPGMNKVLQAMGRVIRTKKDSGIIVLLDDRYLSPLYRSLFPAHYRRTKQVFDNLQLEAQIRAFWESRSEQ</sequence>
<dbReference type="Gene3D" id="1.10.275.40">
    <property type="match status" value="1"/>
</dbReference>
<keyword evidence="1" id="KW-0004">4Fe-4S</keyword>
<dbReference type="Gene3D" id="1.10.30.20">
    <property type="entry name" value="Bacterial XPD DNA helicase, FeS cluster domain"/>
    <property type="match status" value="1"/>
</dbReference>
<evidence type="ECO:0000256" key="6">
    <source>
        <dbReference type="ARBA" id="ARBA00022806"/>
    </source>
</evidence>
<dbReference type="Gene3D" id="3.40.50.300">
    <property type="entry name" value="P-loop containing nucleotide triphosphate hydrolases"/>
    <property type="match status" value="2"/>
</dbReference>
<dbReference type="InterPro" id="IPR042493">
    <property type="entry name" value="XPD_DNA_FeS"/>
</dbReference>
<name>A0A9D2NS16_9FIRM</name>
<dbReference type="InterPro" id="IPR006554">
    <property type="entry name" value="Helicase-like_DEXD_c2"/>
</dbReference>
<dbReference type="GO" id="GO:0005524">
    <property type="term" value="F:ATP binding"/>
    <property type="evidence" value="ECO:0007669"/>
    <property type="project" value="UniProtKB-KW"/>
</dbReference>
<dbReference type="InterPro" id="IPR010614">
    <property type="entry name" value="RAD3-like_helicase_DEAD"/>
</dbReference>
<evidence type="ECO:0000256" key="12">
    <source>
        <dbReference type="ARBA" id="ARBA00023235"/>
    </source>
</evidence>
<evidence type="ECO:0000256" key="13">
    <source>
        <dbReference type="ARBA" id="ARBA00038058"/>
    </source>
</evidence>
<evidence type="ECO:0000259" key="15">
    <source>
        <dbReference type="PROSITE" id="PS51194"/>
    </source>
</evidence>
<dbReference type="Pfam" id="PF06733">
    <property type="entry name" value="DEAD_2"/>
    <property type="match status" value="1"/>
</dbReference>
<dbReference type="GO" id="GO:0051539">
    <property type="term" value="F:4 iron, 4 sulfur cluster binding"/>
    <property type="evidence" value="ECO:0007669"/>
    <property type="project" value="UniProtKB-KW"/>
</dbReference>
<comment type="similarity">
    <text evidence="13">Belongs to the helicase family. DinG subfamily.</text>
</comment>
<dbReference type="GO" id="GO:0003678">
    <property type="term" value="F:DNA helicase activity"/>
    <property type="evidence" value="ECO:0007669"/>
    <property type="project" value="InterPro"/>
</dbReference>
<keyword evidence="12" id="KW-0413">Isomerase</keyword>
<reference evidence="16" key="1">
    <citation type="journal article" date="2021" name="PeerJ">
        <title>Extensive microbial diversity within the chicken gut microbiome revealed by metagenomics and culture.</title>
        <authorList>
            <person name="Gilroy R."/>
            <person name="Ravi A."/>
            <person name="Getino M."/>
            <person name="Pursley I."/>
            <person name="Horton D.L."/>
            <person name="Alikhan N.F."/>
            <person name="Baker D."/>
            <person name="Gharbi K."/>
            <person name="Hall N."/>
            <person name="Watson M."/>
            <person name="Adriaenssens E.M."/>
            <person name="Foster-Nyarko E."/>
            <person name="Jarju S."/>
            <person name="Secka A."/>
            <person name="Antonio M."/>
            <person name="Oren A."/>
            <person name="Chaudhuri R.R."/>
            <person name="La Ragione R."/>
            <person name="Hildebrand F."/>
            <person name="Pallen M.J."/>
        </authorList>
    </citation>
    <scope>NUCLEOTIDE SEQUENCE</scope>
    <source>
        <strain evidence="16">CHK187-11901</strain>
    </source>
</reference>
<evidence type="ECO:0000259" key="14">
    <source>
        <dbReference type="PROSITE" id="PS51193"/>
    </source>
</evidence>
<keyword evidence="2" id="KW-0479">Metal-binding</keyword>
<dbReference type="GO" id="GO:0046872">
    <property type="term" value="F:metal ion binding"/>
    <property type="evidence" value="ECO:0007669"/>
    <property type="project" value="UniProtKB-KW"/>
</dbReference>
<evidence type="ECO:0000256" key="7">
    <source>
        <dbReference type="ARBA" id="ARBA00022840"/>
    </source>
</evidence>
<keyword evidence="5" id="KW-0378">Hydrolase</keyword>
<evidence type="ECO:0000256" key="8">
    <source>
        <dbReference type="ARBA" id="ARBA00023004"/>
    </source>
</evidence>
<feature type="domain" description="Helicase ATP-binding" evidence="14">
    <location>
        <begin position="180"/>
        <end position="423"/>
    </location>
</feature>
<keyword evidence="3" id="KW-0547">Nucleotide-binding</keyword>
<gene>
    <name evidence="16" type="ORF">H9702_06995</name>
</gene>
<dbReference type="InterPro" id="IPR027417">
    <property type="entry name" value="P-loop_NTPase"/>
</dbReference>
<dbReference type="Pfam" id="PF13307">
    <property type="entry name" value="Helicase_C_2"/>
    <property type="match status" value="1"/>
</dbReference>
<keyword evidence="7" id="KW-0067">ATP-binding</keyword>
<evidence type="ECO:0000256" key="4">
    <source>
        <dbReference type="ARBA" id="ARBA00022763"/>
    </source>
</evidence>
<dbReference type="SMART" id="SM00491">
    <property type="entry name" value="HELICc2"/>
    <property type="match status" value="1"/>
</dbReference>
<dbReference type="PROSITE" id="PS51193">
    <property type="entry name" value="HELICASE_ATP_BIND_2"/>
    <property type="match status" value="1"/>
</dbReference>
<dbReference type="Gene3D" id="3.90.320.10">
    <property type="match status" value="1"/>
</dbReference>